<keyword evidence="10" id="KW-1185">Reference proteome</keyword>
<keyword evidence="3" id="KW-1003">Cell membrane</keyword>
<feature type="transmembrane region" description="Helical" evidence="7">
    <location>
        <begin position="144"/>
        <end position="167"/>
    </location>
</feature>
<dbReference type="EMBL" id="STGX01000014">
    <property type="protein sequence ID" value="THV26438.1"/>
    <property type="molecule type" value="Genomic_DNA"/>
</dbReference>
<dbReference type="PANTHER" id="PTHR23517">
    <property type="entry name" value="RESISTANCE PROTEIN MDTM, PUTATIVE-RELATED-RELATED"/>
    <property type="match status" value="1"/>
</dbReference>
<sequence length="439" mass="45186">MRSCGCAHGPPWVTRGPPRLLLTTGVIYIFEVRRPDNREVPVRTARSFNAQPLPVRLLLVNQLGVNLGFYMVVPYLAVHLEADAGFSLAAVGVVLGVRNLSQQGLFLVGGTLSDRFGPRGVIIAGCLLRAAGFGLFALTPSLPLLLTASVVSGAAGALFNPAVRAYVAESAGDGKVEAFALFNLFANAGMCLGPLVGSALAMLDFRIGAATAAVLFAALALAQAVALPAHRPAPAPSTVLGGWRNAFADRRFMAFTLATAALFALQNQLYLLLPTAAVEATGTEWSTAAVFGAATVATVAFQVRATDWFRRRRSPTASIAIGMGLIGAAFLPPLAAPVDEPGLRLAAVLLSALVLSVGVMIAQPFVLERVADTAPAGLTGTYFGVYYLLSGLLAALGTAAAGLVADRAGTAASWLCCAALGLASAAAVARGTRNTVRTS</sequence>
<evidence type="ECO:0000313" key="10">
    <source>
        <dbReference type="Proteomes" id="UP000305792"/>
    </source>
</evidence>
<feature type="transmembrane region" description="Helical" evidence="7">
    <location>
        <begin position="207"/>
        <end position="227"/>
    </location>
</feature>
<gene>
    <name evidence="9" type="ORF">E9998_17915</name>
</gene>
<keyword evidence="6 7" id="KW-0472">Membrane</keyword>
<dbReference type="GO" id="GO:0005886">
    <property type="term" value="C:plasma membrane"/>
    <property type="evidence" value="ECO:0007669"/>
    <property type="project" value="UniProtKB-SubCell"/>
</dbReference>
<comment type="subcellular location">
    <subcellularLocation>
        <location evidence="1">Cell membrane</location>
        <topology evidence="1">Multi-pass membrane protein</topology>
    </subcellularLocation>
</comment>
<evidence type="ECO:0000256" key="7">
    <source>
        <dbReference type="SAM" id="Phobius"/>
    </source>
</evidence>
<keyword evidence="4 7" id="KW-0812">Transmembrane</keyword>
<feature type="transmembrane region" description="Helical" evidence="7">
    <location>
        <begin position="179"/>
        <end position="201"/>
    </location>
</feature>
<organism evidence="9 10">
    <name type="scientific">Glycomyces paridis</name>
    <dbReference type="NCBI Taxonomy" id="2126555"/>
    <lineage>
        <taxon>Bacteria</taxon>
        <taxon>Bacillati</taxon>
        <taxon>Actinomycetota</taxon>
        <taxon>Actinomycetes</taxon>
        <taxon>Glycomycetales</taxon>
        <taxon>Glycomycetaceae</taxon>
        <taxon>Glycomyces</taxon>
    </lineage>
</organism>
<evidence type="ECO:0000256" key="1">
    <source>
        <dbReference type="ARBA" id="ARBA00004651"/>
    </source>
</evidence>
<reference evidence="9 10" key="1">
    <citation type="journal article" date="2018" name="Int. J. Syst. Evol. Microbiol.">
        <title>Glycomyces paridis sp. nov., isolated from the medicinal plant Paris polyphylla.</title>
        <authorList>
            <person name="Fang X.M."/>
            <person name="Bai J.L."/>
            <person name="Su J."/>
            <person name="Zhao L.L."/>
            <person name="Liu H.Y."/>
            <person name="Ma B.P."/>
            <person name="Zhang Y.Q."/>
            <person name="Yu L.Y."/>
        </authorList>
    </citation>
    <scope>NUCLEOTIDE SEQUENCE [LARGE SCALE GENOMIC DNA]</scope>
    <source>
        <strain evidence="9 10">CPCC 204357</strain>
    </source>
</reference>
<dbReference type="PANTHER" id="PTHR23517:SF2">
    <property type="entry name" value="MULTIDRUG RESISTANCE PROTEIN MDTH"/>
    <property type="match status" value="1"/>
</dbReference>
<feature type="transmembrane region" description="Helical" evidence="7">
    <location>
        <begin position="317"/>
        <end position="336"/>
    </location>
</feature>
<feature type="transmembrane region" description="Helical" evidence="7">
    <location>
        <begin position="252"/>
        <end position="273"/>
    </location>
</feature>
<evidence type="ECO:0000256" key="3">
    <source>
        <dbReference type="ARBA" id="ARBA00022475"/>
    </source>
</evidence>
<dbReference type="Pfam" id="PF07690">
    <property type="entry name" value="MFS_1"/>
    <property type="match status" value="1"/>
</dbReference>
<dbReference type="InterPro" id="IPR050171">
    <property type="entry name" value="MFS_Transporters"/>
</dbReference>
<proteinExistence type="predicted"/>
<dbReference type="Gene3D" id="1.20.1250.20">
    <property type="entry name" value="MFS general substrate transporter like domains"/>
    <property type="match status" value="1"/>
</dbReference>
<feature type="transmembrane region" description="Helical" evidence="7">
    <location>
        <begin position="383"/>
        <end position="405"/>
    </location>
</feature>
<keyword evidence="2" id="KW-0813">Transport</keyword>
<evidence type="ECO:0000256" key="2">
    <source>
        <dbReference type="ARBA" id="ARBA00022448"/>
    </source>
</evidence>
<name>A0A4S8P883_9ACTN</name>
<dbReference type="SUPFAM" id="SSF103473">
    <property type="entry name" value="MFS general substrate transporter"/>
    <property type="match status" value="1"/>
</dbReference>
<feature type="transmembrane region" description="Helical" evidence="7">
    <location>
        <begin position="411"/>
        <end position="429"/>
    </location>
</feature>
<evidence type="ECO:0000313" key="9">
    <source>
        <dbReference type="EMBL" id="THV26438.1"/>
    </source>
</evidence>
<dbReference type="InterPro" id="IPR011701">
    <property type="entry name" value="MFS"/>
</dbReference>
<feature type="transmembrane region" description="Helical" evidence="7">
    <location>
        <begin position="285"/>
        <end position="305"/>
    </location>
</feature>
<comment type="caution">
    <text evidence="9">The sequence shown here is derived from an EMBL/GenBank/DDBJ whole genome shotgun (WGS) entry which is preliminary data.</text>
</comment>
<protein>
    <submittedName>
        <fullName evidence="9">MFS transporter</fullName>
    </submittedName>
</protein>
<evidence type="ECO:0000256" key="5">
    <source>
        <dbReference type="ARBA" id="ARBA00022989"/>
    </source>
</evidence>
<evidence type="ECO:0000256" key="6">
    <source>
        <dbReference type="ARBA" id="ARBA00023136"/>
    </source>
</evidence>
<dbReference type="InterPro" id="IPR020846">
    <property type="entry name" value="MFS_dom"/>
</dbReference>
<feature type="transmembrane region" description="Helical" evidence="7">
    <location>
        <begin position="57"/>
        <end position="78"/>
    </location>
</feature>
<evidence type="ECO:0000259" key="8">
    <source>
        <dbReference type="PROSITE" id="PS50850"/>
    </source>
</evidence>
<dbReference type="OrthoDB" id="3285778at2"/>
<evidence type="ECO:0000256" key="4">
    <source>
        <dbReference type="ARBA" id="ARBA00022692"/>
    </source>
</evidence>
<dbReference type="PROSITE" id="PS50850">
    <property type="entry name" value="MFS"/>
    <property type="match status" value="1"/>
</dbReference>
<accession>A0A4S8P883</accession>
<dbReference type="GO" id="GO:0022857">
    <property type="term" value="F:transmembrane transporter activity"/>
    <property type="evidence" value="ECO:0007669"/>
    <property type="project" value="InterPro"/>
</dbReference>
<dbReference type="Proteomes" id="UP000305792">
    <property type="component" value="Unassembled WGS sequence"/>
</dbReference>
<feature type="transmembrane region" description="Helical" evidence="7">
    <location>
        <begin position="121"/>
        <end position="138"/>
    </location>
</feature>
<feature type="transmembrane region" description="Helical" evidence="7">
    <location>
        <begin position="342"/>
        <end position="362"/>
    </location>
</feature>
<dbReference type="AlphaFoldDB" id="A0A4S8P883"/>
<keyword evidence="5 7" id="KW-1133">Transmembrane helix</keyword>
<feature type="domain" description="Major facilitator superfamily (MFS) profile" evidence="8">
    <location>
        <begin position="54"/>
        <end position="439"/>
    </location>
</feature>
<dbReference type="InterPro" id="IPR036259">
    <property type="entry name" value="MFS_trans_sf"/>
</dbReference>